<sequence>MFRRVVSTVGARRRHEGVRTPGAKFVWAHHLRRDSQRVRSVTALGFMAEYSRQRKEGESEDLAIGACFAWSGKSETDQNGWVMGLEGKSVLRWHVSEAVWCRGRRTPDESACIWMYGKFGPDDGRDGGGMDIEVKRLEVGTRVWRSQKRNVHPLGSLLPLSEYITPSQPFSYPSPVPSIPLASRLPLPQTCLPSSATPLASGNSTCIGPSFLSVVYGIQKGEALTSGNASVLMILRRALSHQTASTGATSPADDVHAF</sequence>
<organism evidence="1 2">
    <name type="scientific">Bondarzewia mesenterica</name>
    <dbReference type="NCBI Taxonomy" id="1095465"/>
    <lineage>
        <taxon>Eukaryota</taxon>
        <taxon>Fungi</taxon>
        <taxon>Dikarya</taxon>
        <taxon>Basidiomycota</taxon>
        <taxon>Agaricomycotina</taxon>
        <taxon>Agaricomycetes</taxon>
        <taxon>Russulales</taxon>
        <taxon>Bondarzewiaceae</taxon>
        <taxon>Bondarzewia</taxon>
    </lineage>
</organism>
<accession>A0A4S4LAG6</accession>
<protein>
    <submittedName>
        <fullName evidence="1">Uncharacterized protein</fullName>
    </submittedName>
</protein>
<reference evidence="1 2" key="1">
    <citation type="submission" date="2019-02" db="EMBL/GenBank/DDBJ databases">
        <title>Genome sequencing of the rare red list fungi Bondarzewia mesenterica.</title>
        <authorList>
            <person name="Buettner E."/>
            <person name="Kellner H."/>
        </authorList>
    </citation>
    <scope>NUCLEOTIDE SEQUENCE [LARGE SCALE GENOMIC DNA]</scope>
    <source>
        <strain evidence="1 2">DSM 108281</strain>
    </source>
</reference>
<evidence type="ECO:0000313" key="1">
    <source>
        <dbReference type="EMBL" id="THH08495.1"/>
    </source>
</evidence>
<dbReference type="EMBL" id="SGPL01000693">
    <property type="protein sequence ID" value="THH08495.1"/>
    <property type="molecule type" value="Genomic_DNA"/>
</dbReference>
<evidence type="ECO:0000313" key="2">
    <source>
        <dbReference type="Proteomes" id="UP000310158"/>
    </source>
</evidence>
<dbReference type="AlphaFoldDB" id="A0A4S4LAG6"/>
<dbReference type="Proteomes" id="UP000310158">
    <property type="component" value="Unassembled WGS sequence"/>
</dbReference>
<keyword evidence="2" id="KW-1185">Reference proteome</keyword>
<proteinExistence type="predicted"/>
<comment type="caution">
    <text evidence="1">The sequence shown here is derived from an EMBL/GenBank/DDBJ whole genome shotgun (WGS) entry which is preliminary data.</text>
</comment>
<gene>
    <name evidence="1" type="ORF">EW146_g8969</name>
</gene>
<name>A0A4S4LAG6_9AGAM</name>